<dbReference type="Proteomes" id="UP000029725">
    <property type="component" value="Unassembled WGS sequence"/>
</dbReference>
<dbReference type="PROSITE" id="PS50850">
    <property type="entry name" value="MFS"/>
    <property type="match status" value="1"/>
</dbReference>
<name>A0A098VQY1_9MICR</name>
<keyword evidence="2" id="KW-0812">Transmembrane</keyword>
<evidence type="ECO:0000256" key="1">
    <source>
        <dbReference type="ARBA" id="ARBA00004141"/>
    </source>
</evidence>
<evidence type="ECO:0000256" key="2">
    <source>
        <dbReference type="SAM" id="Phobius"/>
    </source>
</evidence>
<dbReference type="PANTHER" id="PTHR23524:SF1">
    <property type="entry name" value="MRH DOMAIN-CONTAINING PROTEIN-RELATED"/>
    <property type="match status" value="1"/>
</dbReference>
<feature type="transmembrane region" description="Helical" evidence="2">
    <location>
        <begin position="120"/>
        <end position="142"/>
    </location>
</feature>
<feature type="transmembrane region" description="Helical" evidence="2">
    <location>
        <begin position="52"/>
        <end position="75"/>
    </location>
</feature>
<feature type="transmembrane region" description="Helical" evidence="2">
    <location>
        <begin position="335"/>
        <end position="354"/>
    </location>
</feature>
<dbReference type="SUPFAM" id="SSF103473">
    <property type="entry name" value="MFS general substrate transporter"/>
    <property type="match status" value="1"/>
</dbReference>
<feature type="transmembrane region" description="Helical" evidence="2">
    <location>
        <begin position="366"/>
        <end position="385"/>
    </location>
</feature>
<dbReference type="HOGENOM" id="CLU_040254_0_0_1"/>
<accession>A0A098VQY1</accession>
<dbReference type="Pfam" id="PF07690">
    <property type="entry name" value="MFS_1"/>
    <property type="match status" value="1"/>
</dbReference>
<feature type="domain" description="Major facilitator superfamily (MFS) profile" evidence="3">
    <location>
        <begin position="1"/>
        <end position="388"/>
    </location>
</feature>
<organism evidence="4 5">
    <name type="scientific">Mitosporidium daphniae</name>
    <dbReference type="NCBI Taxonomy" id="1485682"/>
    <lineage>
        <taxon>Eukaryota</taxon>
        <taxon>Fungi</taxon>
        <taxon>Fungi incertae sedis</taxon>
        <taxon>Microsporidia</taxon>
        <taxon>Mitosporidium</taxon>
    </lineage>
</organism>
<dbReference type="Gene3D" id="1.20.1250.20">
    <property type="entry name" value="MFS general substrate transporter like domains"/>
    <property type="match status" value="2"/>
</dbReference>
<feature type="transmembrane region" description="Helical" evidence="2">
    <location>
        <begin position="87"/>
        <end position="108"/>
    </location>
</feature>
<comment type="caution">
    <text evidence="4">The sequence shown here is derived from an EMBL/GenBank/DDBJ whole genome shotgun (WGS) entry which is preliminary data.</text>
</comment>
<evidence type="ECO:0000313" key="5">
    <source>
        <dbReference type="Proteomes" id="UP000029725"/>
    </source>
</evidence>
<dbReference type="PANTHER" id="PTHR23524">
    <property type="entry name" value="TRANSPORTER, PUTATIVE (AFU_ORTHOLOGUE AFUA_8G04850)-RELATED"/>
    <property type="match status" value="1"/>
</dbReference>
<dbReference type="RefSeq" id="XP_013237875.1">
    <property type="nucleotide sequence ID" value="XM_013382421.1"/>
</dbReference>
<sequence length="402" mass="43068">MNVGQSFLIRELDANADVPSDAMSLVFYDEVLAIILIGIWGHTSDRFGRRLIYATGFSLIMLSMLLCSVAAKTIFPVTFFSFFSSLLAFRLLFSIGCSMVASLMTAFLSDIAPPESTGRLAGLVGIASCIGGLTGAIFFPLFPIRIGYFALAMFLGLLSILIFCFFSDCSLPSSCTLSQAKRLGIREIICVTLRASKSDKNIFLSYLNSIVSRSVSMINTTLLESWVSSYLSQSPGPNSSKSVVIRLNGTLQGTSLLMAPIFGIISSRISPAAATLIAAMLGSIGDFLMVFFAQNPTSNSQIGVMFLKGAGQIGLIVSGMALASRHSPKELRGAVSGAYGFFGAFGIILNSQLAKWVGASSALNPFLLLLSWETLLAFFALAVMLQTKEKRHSGTKKCSIQI</sequence>
<dbReference type="InterPro" id="IPR020846">
    <property type="entry name" value="MFS_dom"/>
</dbReference>
<dbReference type="VEuPathDB" id="MicrosporidiaDB:DI09_35p50"/>
<dbReference type="AlphaFoldDB" id="A0A098VQY1"/>
<feature type="transmembrane region" description="Helical" evidence="2">
    <location>
        <begin position="148"/>
        <end position="166"/>
    </location>
</feature>
<protein>
    <recommendedName>
        <fullName evidence="3">Major facilitator superfamily (MFS) profile domain-containing protein</fullName>
    </recommendedName>
</protein>
<dbReference type="InterPro" id="IPR036259">
    <property type="entry name" value="MFS_trans_sf"/>
</dbReference>
<dbReference type="InterPro" id="IPR011701">
    <property type="entry name" value="MFS"/>
</dbReference>
<comment type="subcellular location">
    <subcellularLocation>
        <location evidence="1">Membrane</location>
        <topology evidence="1">Multi-pass membrane protein</topology>
    </subcellularLocation>
</comment>
<dbReference type="OrthoDB" id="18110at2759"/>
<gene>
    <name evidence="4" type="ORF">DI09_35p50</name>
</gene>
<feature type="transmembrane region" description="Helical" evidence="2">
    <location>
        <begin position="22"/>
        <end position="40"/>
    </location>
</feature>
<keyword evidence="5" id="KW-1185">Reference proteome</keyword>
<feature type="transmembrane region" description="Helical" evidence="2">
    <location>
        <begin position="305"/>
        <end position="323"/>
    </location>
</feature>
<dbReference type="EMBL" id="JMKJ01000288">
    <property type="protein sequence ID" value="KGG51417.1"/>
    <property type="molecule type" value="Genomic_DNA"/>
</dbReference>
<dbReference type="GeneID" id="25259697"/>
<keyword evidence="2" id="KW-0472">Membrane</keyword>
<feature type="transmembrane region" description="Helical" evidence="2">
    <location>
        <begin position="272"/>
        <end position="293"/>
    </location>
</feature>
<proteinExistence type="predicted"/>
<reference evidence="4 5" key="1">
    <citation type="submission" date="2014-04" db="EMBL/GenBank/DDBJ databases">
        <title>A new species of microsporidia sheds light on the evolution of extreme parasitism.</title>
        <authorList>
            <person name="Haag K.L."/>
            <person name="James T.Y."/>
            <person name="Larsson R."/>
            <person name="Schaer T.M."/>
            <person name="Refardt D."/>
            <person name="Pombert J.-F."/>
            <person name="Ebert D."/>
        </authorList>
    </citation>
    <scope>NUCLEOTIDE SEQUENCE [LARGE SCALE GENOMIC DNA]</scope>
    <source>
        <strain evidence="4 5">UGP3</strain>
        <tissue evidence="4">Spores</tissue>
    </source>
</reference>
<dbReference type="GO" id="GO:0022857">
    <property type="term" value="F:transmembrane transporter activity"/>
    <property type="evidence" value="ECO:0007669"/>
    <property type="project" value="InterPro"/>
</dbReference>
<keyword evidence="2" id="KW-1133">Transmembrane helix</keyword>
<evidence type="ECO:0000259" key="3">
    <source>
        <dbReference type="PROSITE" id="PS50850"/>
    </source>
</evidence>
<evidence type="ECO:0000313" key="4">
    <source>
        <dbReference type="EMBL" id="KGG51417.1"/>
    </source>
</evidence>
<dbReference type="GO" id="GO:0016020">
    <property type="term" value="C:membrane"/>
    <property type="evidence" value="ECO:0007669"/>
    <property type="project" value="UniProtKB-SubCell"/>
</dbReference>